<sequence>MKLLGMEGLVSEKCCPSQRGDMSKDRGVWLSWHLSQLVSAGRKTRPSSSAQSASSSRRSHFRRSWMIVCVATAAILLVSIHQSQAAHGSARQRSLTRPSRFHRVGHSAGKPVPKNSPRSSYSPSPPKSSRSPSPSSPSSPSSGSPKPQPDALARLSKVFGISRIPHGTIHRSPPQYMQELYASTTDTGGLTRARGPYNSNTIRSFPDKGGAREVSRFCIRLTTVGLQVPVQSGPARRCGVPSPLTPGLRFSCPYLPLGDIRRCTYLAPTYHLVILDAVYIHGAAAARDRAAAKVKDPQTLYESGQWKPGPALHIHGAVLAMRSSRPDAALELWTSLTDPWQP</sequence>
<accession>A0AAE0Z0P4</accession>
<evidence type="ECO:0000313" key="3">
    <source>
        <dbReference type="Proteomes" id="UP001283361"/>
    </source>
</evidence>
<proteinExistence type="predicted"/>
<feature type="compositionally biased region" description="Polar residues" evidence="1">
    <location>
        <begin position="87"/>
        <end position="97"/>
    </location>
</feature>
<gene>
    <name evidence="2" type="ORF">RRG08_022879</name>
</gene>
<evidence type="ECO:0000256" key="1">
    <source>
        <dbReference type="SAM" id="MobiDB-lite"/>
    </source>
</evidence>
<reference evidence="2" key="1">
    <citation type="journal article" date="2023" name="G3 (Bethesda)">
        <title>A reference genome for the long-term kleptoplast-retaining sea slug Elysia crispata morphotype clarki.</title>
        <authorList>
            <person name="Eastman K.E."/>
            <person name="Pendleton A.L."/>
            <person name="Shaikh M.A."/>
            <person name="Suttiyut T."/>
            <person name="Ogas R."/>
            <person name="Tomko P."/>
            <person name="Gavelis G."/>
            <person name="Widhalm J.R."/>
            <person name="Wisecaver J.H."/>
        </authorList>
    </citation>
    <scope>NUCLEOTIDE SEQUENCE</scope>
    <source>
        <strain evidence="2">ECLA1</strain>
    </source>
</reference>
<evidence type="ECO:0000313" key="2">
    <source>
        <dbReference type="EMBL" id="KAK3760597.1"/>
    </source>
</evidence>
<dbReference type="Proteomes" id="UP001283361">
    <property type="component" value="Unassembled WGS sequence"/>
</dbReference>
<comment type="caution">
    <text evidence="2">The sequence shown here is derived from an EMBL/GenBank/DDBJ whole genome shotgun (WGS) entry which is preliminary data.</text>
</comment>
<feature type="region of interest" description="Disordered" evidence="1">
    <location>
        <begin position="87"/>
        <end position="150"/>
    </location>
</feature>
<protein>
    <submittedName>
        <fullName evidence="2">Uncharacterized protein</fullName>
    </submittedName>
</protein>
<feature type="compositionally biased region" description="Low complexity" evidence="1">
    <location>
        <begin position="116"/>
        <end position="145"/>
    </location>
</feature>
<organism evidence="2 3">
    <name type="scientific">Elysia crispata</name>
    <name type="common">lettuce slug</name>
    <dbReference type="NCBI Taxonomy" id="231223"/>
    <lineage>
        <taxon>Eukaryota</taxon>
        <taxon>Metazoa</taxon>
        <taxon>Spiralia</taxon>
        <taxon>Lophotrochozoa</taxon>
        <taxon>Mollusca</taxon>
        <taxon>Gastropoda</taxon>
        <taxon>Heterobranchia</taxon>
        <taxon>Euthyneura</taxon>
        <taxon>Panpulmonata</taxon>
        <taxon>Sacoglossa</taxon>
        <taxon>Placobranchoidea</taxon>
        <taxon>Plakobranchidae</taxon>
        <taxon>Elysia</taxon>
    </lineage>
</organism>
<name>A0AAE0Z0P4_9GAST</name>
<dbReference type="AlphaFoldDB" id="A0AAE0Z0P4"/>
<keyword evidence="3" id="KW-1185">Reference proteome</keyword>
<dbReference type="EMBL" id="JAWDGP010004972">
    <property type="protein sequence ID" value="KAK3760597.1"/>
    <property type="molecule type" value="Genomic_DNA"/>
</dbReference>